<evidence type="ECO:0000313" key="2">
    <source>
        <dbReference type="Proteomes" id="UP000444980"/>
    </source>
</evidence>
<dbReference type="RefSeq" id="WP_161926449.1">
    <property type="nucleotide sequence ID" value="NZ_BJOU01000001.1"/>
</dbReference>
<proteinExistence type="predicted"/>
<sequence>MALVPTRIATGLFVVGDRHEEKVEMNALTKGVAATVLAGTAITIGASMAEAAPAKKAPKNPNTISAGIAPGVTYTGNAKAGAAEIKTPWGTFSTSPGQVAVKDASGRAVFGNPSKVASPNAPVTPKAPVASAKAPSAAWTPPTPVADMVPPNVRSMIPREFANMVPGDVTGMLPRDAGKMIPREVVSAITPLLTAASQQPAFRVPAAAEGPKKPLTAEEKEEAIYGAIGNVGTHFGLAYGVGAMVGGVAGAVVGCPIGAVAMQVTVPVPVLPVVLGCVVGAGTIGTTGAIVGGAVVATPVGIASAAYEVSKLQKAGAL</sequence>
<dbReference type="Proteomes" id="UP000444980">
    <property type="component" value="Unassembled WGS sequence"/>
</dbReference>
<comment type="caution">
    <text evidence="1">The sequence shown here is derived from an EMBL/GenBank/DDBJ whole genome shotgun (WGS) entry which is preliminary data.</text>
</comment>
<protein>
    <submittedName>
        <fullName evidence="1">Uncharacterized protein</fullName>
    </submittedName>
</protein>
<evidence type="ECO:0000313" key="1">
    <source>
        <dbReference type="EMBL" id="GED97069.1"/>
    </source>
</evidence>
<name>A0A7I9UVQ6_9ACTN</name>
<dbReference type="AlphaFoldDB" id="A0A7I9UVQ6"/>
<dbReference type="OrthoDB" id="4559752at2"/>
<gene>
    <name evidence="1" type="ORF">nbrc107697_11080</name>
</gene>
<keyword evidence="2" id="KW-1185">Reference proteome</keyword>
<reference evidence="2" key="1">
    <citation type="submission" date="2019-06" db="EMBL/GenBank/DDBJ databases">
        <title>Gordonia isolated from sludge of a wastewater treatment plant.</title>
        <authorList>
            <person name="Tamura T."/>
            <person name="Aoyama K."/>
            <person name="Kang Y."/>
            <person name="Saito S."/>
            <person name="Akiyama N."/>
            <person name="Yazawa K."/>
            <person name="Gonoi T."/>
            <person name="Mikami Y."/>
        </authorList>
    </citation>
    <scope>NUCLEOTIDE SEQUENCE [LARGE SCALE GENOMIC DNA]</scope>
    <source>
        <strain evidence="2">NBRC 107697</strain>
    </source>
</reference>
<organism evidence="1 2">
    <name type="scientific">Gordonia crocea</name>
    <dbReference type="NCBI Taxonomy" id="589162"/>
    <lineage>
        <taxon>Bacteria</taxon>
        <taxon>Bacillati</taxon>
        <taxon>Actinomycetota</taxon>
        <taxon>Actinomycetes</taxon>
        <taxon>Mycobacteriales</taxon>
        <taxon>Gordoniaceae</taxon>
        <taxon>Gordonia</taxon>
    </lineage>
</organism>
<dbReference type="EMBL" id="BJOU01000001">
    <property type="protein sequence ID" value="GED97069.1"/>
    <property type="molecule type" value="Genomic_DNA"/>
</dbReference>
<accession>A0A7I9UVQ6</accession>